<gene>
    <name evidence="1" type="ORF">RHIMIDRAFT_246794</name>
</gene>
<reference evidence="1 2" key="1">
    <citation type="journal article" date="2016" name="Proc. Natl. Acad. Sci. U.S.A.">
        <title>Lipid metabolic changes in an early divergent fungus govern the establishment of a mutualistic symbiosis with endobacteria.</title>
        <authorList>
            <person name="Lastovetsky O.A."/>
            <person name="Gaspar M.L."/>
            <person name="Mondo S.J."/>
            <person name="LaButti K.M."/>
            <person name="Sandor L."/>
            <person name="Grigoriev I.V."/>
            <person name="Henry S.A."/>
            <person name="Pawlowska T.E."/>
        </authorList>
    </citation>
    <scope>NUCLEOTIDE SEQUENCE [LARGE SCALE GENOMIC DNA]</scope>
    <source>
        <strain evidence="1 2">ATCC 52813</strain>
    </source>
</reference>
<organism evidence="1 2">
    <name type="scientific">Rhizopus microsporus ATCC 52813</name>
    <dbReference type="NCBI Taxonomy" id="1340429"/>
    <lineage>
        <taxon>Eukaryota</taxon>
        <taxon>Fungi</taxon>
        <taxon>Fungi incertae sedis</taxon>
        <taxon>Mucoromycota</taxon>
        <taxon>Mucoromycotina</taxon>
        <taxon>Mucoromycetes</taxon>
        <taxon>Mucorales</taxon>
        <taxon>Mucorineae</taxon>
        <taxon>Rhizopodaceae</taxon>
        <taxon>Rhizopus</taxon>
    </lineage>
</organism>
<dbReference type="Proteomes" id="UP000242254">
    <property type="component" value="Unassembled WGS sequence"/>
</dbReference>
<evidence type="ECO:0000313" key="1">
    <source>
        <dbReference type="EMBL" id="PHZ16231.1"/>
    </source>
</evidence>
<dbReference type="AlphaFoldDB" id="A0A2G4T5E4"/>
<dbReference type="RefSeq" id="XP_023469939.1">
    <property type="nucleotide sequence ID" value="XM_023610342.1"/>
</dbReference>
<dbReference type="EMBL" id="KZ303843">
    <property type="protein sequence ID" value="PHZ16231.1"/>
    <property type="molecule type" value="Genomic_DNA"/>
</dbReference>
<keyword evidence="2" id="KW-1185">Reference proteome</keyword>
<proteinExistence type="predicted"/>
<dbReference type="GeneID" id="35441332"/>
<dbReference type="STRING" id="1340429.A0A2G4T5E4"/>
<protein>
    <submittedName>
        <fullName evidence="1">Uncharacterized protein</fullName>
    </submittedName>
</protein>
<sequence length="116" mass="13600">MPYNRRRKLFRNENIKCEEYLQKAQNDKLNENRWLPKVQKSDMDIAKYKKSLQKERTTVNPRATLPAMSEDDEADALEITADIHLIAAQEVAVLEGETVEINKNATRRMNRLRTII</sequence>
<name>A0A2G4T5E4_RHIZD</name>
<evidence type="ECO:0000313" key="2">
    <source>
        <dbReference type="Proteomes" id="UP000242254"/>
    </source>
</evidence>
<accession>A0A2G4T5E4</accession>